<dbReference type="RefSeq" id="WP_146900903.1">
    <property type="nucleotide sequence ID" value="NZ_BJYS01000028.1"/>
</dbReference>
<accession>A0A512B1S2</accession>
<keyword evidence="4" id="KW-1185">Reference proteome</keyword>
<keyword evidence="1" id="KW-0732">Signal</keyword>
<dbReference type="InterPro" id="IPR023631">
    <property type="entry name" value="Amidase_dom"/>
</dbReference>
<dbReference type="Pfam" id="PF01425">
    <property type="entry name" value="Amidase"/>
    <property type="match status" value="1"/>
</dbReference>
<sequence>MNRRNFLRNSSLAGLTLSTLTLGACNSGSAGKRGAEKTTGHHRADNFELNEVTITDLQQKMQNGEYTSRSITQLYLDRIEAIDKNGPKLNAVIELNPDALNIADALDQERKNGKIRGPLHGIPVLIKDNIDTADKMSTSAGSLALADNKAAQDAFIVKKLREAGAVILGKTNLSEWANFRSTRSTSGWSSRGGQTRNPYVLDRTPCGSSSGSGVVVAANLCVVAVGTETDGSVVCPASVNGVVGLKPTVGLISRSGIIPISETQDTAGPMARTVRDTAILLSFLTGIDPADAVTQESEGQIQPDYTQFLDANGLQGKRIGIEKSFLKGHPGIDTLLQKALDLVKSKGATIVEVDILKKTGGLSESEFKVLQYEFKDGLNKYLAKTNGQVKSLQQLIAFNKENEAKVMPYFKQEILESSEKLGDLTSTAYREALQKNRTVSRQSIDNLLREHRLDAISGPTYGPPWCIDLVNGDYSTGYGFTSPAAISGYPHITVPLGQVQGLPIGLSFFSTAYTEGELLKLAYAYEQASQNRVLPTFKTSAALS</sequence>
<feature type="chain" id="PRO_5021990242" evidence="1">
    <location>
        <begin position="25"/>
        <end position="544"/>
    </location>
</feature>
<dbReference type="Proteomes" id="UP000321532">
    <property type="component" value="Unassembled WGS sequence"/>
</dbReference>
<dbReference type="NCBIfam" id="NF005300">
    <property type="entry name" value="PRK06828.1"/>
    <property type="match status" value="1"/>
</dbReference>
<evidence type="ECO:0000256" key="1">
    <source>
        <dbReference type="SAM" id="SignalP"/>
    </source>
</evidence>
<evidence type="ECO:0000313" key="3">
    <source>
        <dbReference type="EMBL" id="GEO05911.1"/>
    </source>
</evidence>
<dbReference type="PROSITE" id="PS51257">
    <property type="entry name" value="PROKAR_LIPOPROTEIN"/>
    <property type="match status" value="1"/>
</dbReference>
<organism evidence="3 4">
    <name type="scientific">Adhaeribacter aerolatus</name>
    <dbReference type="NCBI Taxonomy" id="670289"/>
    <lineage>
        <taxon>Bacteria</taxon>
        <taxon>Pseudomonadati</taxon>
        <taxon>Bacteroidota</taxon>
        <taxon>Cytophagia</taxon>
        <taxon>Cytophagales</taxon>
        <taxon>Hymenobacteraceae</taxon>
        <taxon>Adhaeribacter</taxon>
    </lineage>
</organism>
<name>A0A512B1S2_9BACT</name>
<dbReference type="InterPro" id="IPR036928">
    <property type="entry name" value="AS_sf"/>
</dbReference>
<dbReference type="PANTHER" id="PTHR42678:SF34">
    <property type="entry name" value="OS04G0183300 PROTEIN"/>
    <property type="match status" value="1"/>
</dbReference>
<evidence type="ECO:0000259" key="2">
    <source>
        <dbReference type="Pfam" id="PF01425"/>
    </source>
</evidence>
<feature type="signal peptide" evidence="1">
    <location>
        <begin position="1"/>
        <end position="24"/>
    </location>
</feature>
<protein>
    <submittedName>
        <fullName evidence="3">Amidase</fullName>
    </submittedName>
</protein>
<proteinExistence type="predicted"/>
<dbReference type="EMBL" id="BJYS01000028">
    <property type="protein sequence ID" value="GEO05911.1"/>
    <property type="molecule type" value="Genomic_DNA"/>
</dbReference>
<dbReference type="PANTHER" id="PTHR42678">
    <property type="entry name" value="AMIDASE"/>
    <property type="match status" value="1"/>
</dbReference>
<evidence type="ECO:0000313" key="4">
    <source>
        <dbReference type="Proteomes" id="UP000321532"/>
    </source>
</evidence>
<comment type="caution">
    <text evidence="3">The sequence shown here is derived from an EMBL/GenBank/DDBJ whole genome shotgun (WGS) entry which is preliminary data.</text>
</comment>
<dbReference type="Gene3D" id="3.90.1300.10">
    <property type="entry name" value="Amidase signature (AS) domain"/>
    <property type="match status" value="1"/>
</dbReference>
<reference evidence="3 4" key="1">
    <citation type="submission" date="2019-07" db="EMBL/GenBank/DDBJ databases">
        <title>Whole genome shotgun sequence of Adhaeribacter aerolatus NBRC 106133.</title>
        <authorList>
            <person name="Hosoyama A."/>
            <person name="Uohara A."/>
            <person name="Ohji S."/>
            <person name="Ichikawa N."/>
        </authorList>
    </citation>
    <scope>NUCLEOTIDE SEQUENCE [LARGE SCALE GENOMIC DNA]</scope>
    <source>
        <strain evidence="3 4">NBRC 106133</strain>
    </source>
</reference>
<dbReference type="OrthoDB" id="9811471at2"/>
<dbReference type="NCBIfam" id="NF006006">
    <property type="entry name" value="PRK08137.1"/>
    <property type="match status" value="1"/>
</dbReference>
<dbReference type="SUPFAM" id="SSF75304">
    <property type="entry name" value="Amidase signature (AS) enzymes"/>
    <property type="match status" value="1"/>
</dbReference>
<gene>
    <name evidence="3" type="primary">gatAX</name>
    <name evidence="3" type="ORF">AAE02nite_35750</name>
</gene>
<feature type="domain" description="Amidase" evidence="2">
    <location>
        <begin position="71"/>
        <end position="519"/>
    </location>
</feature>
<dbReference type="AlphaFoldDB" id="A0A512B1S2"/>